<protein>
    <recommendedName>
        <fullName evidence="3">DUF4817 domain-containing protein</fullName>
    </recommendedName>
</protein>
<reference evidence="1 2" key="1">
    <citation type="journal article" date="2019" name="Sci. Rep.">
        <title>Orb-weaving spider Araneus ventricosus genome elucidates the spidroin gene catalogue.</title>
        <authorList>
            <person name="Kono N."/>
            <person name="Nakamura H."/>
            <person name="Ohtoshi R."/>
            <person name="Moran D.A.P."/>
            <person name="Shinohara A."/>
            <person name="Yoshida Y."/>
            <person name="Fujiwara M."/>
            <person name="Mori M."/>
            <person name="Tomita M."/>
            <person name="Arakawa K."/>
        </authorList>
    </citation>
    <scope>NUCLEOTIDE SEQUENCE [LARGE SCALE GENOMIC DNA]</scope>
</reference>
<evidence type="ECO:0000313" key="2">
    <source>
        <dbReference type="Proteomes" id="UP000499080"/>
    </source>
</evidence>
<dbReference type="AlphaFoldDB" id="A0A4Y2FIR1"/>
<accession>A0A4Y2FIR1</accession>
<dbReference type="Proteomes" id="UP000499080">
    <property type="component" value="Unassembled WGS sequence"/>
</dbReference>
<dbReference type="OrthoDB" id="6471039at2759"/>
<evidence type="ECO:0000313" key="1">
    <source>
        <dbReference type="EMBL" id="GBM40408.1"/>
    </source>
</evidence>
<gene>
    <name evidence="1" type="ORF">AVEN_122628_1</name>
</gene>
<name>A0A4Y2FIR1_ARAVE</name>
<sequence length="118" mass="13432">MSLEKKERSLLTKLFHENDSNLSTALREYRRFKGLQKGPMSRQALKKMITKCEDAGELGVLKGRWRKQLSSETAEEVVLAVVERASGSQYSSTSARAVSRDLSLPWSTVRKVLRYIVK</sequence>
<comment type="caution">
    <text evidence="1">The sequence shown here is derived from an EMBL/GenBank/DDBJ whole genome shotgun (WGS) entry which is preliminary data.</text>
</comment>
<evidence type="ECO:0008006" key="3">
    <source>
        <dbReference type="Google" id="ProtNLM"/>
    </source>
</evidence>
<keyword evidence="2" id="KW-1185">Reference proteome</keyword>
<dbReference type="EMBL" id="BGPR01000929">
    <property type="protein sequence ID" value="GBM40408.1"/>
    <property type="molecule type" value="Genomic_DNA"/>
</dbReference>
<organism evidence="1 2">
    <name type="scientific">Araneus ventricosus</name>
    <name type="common">Orbweaver spider</name>
    <name type="synonym">Epeira ventricosa</name>
    <dbReference type="NCBI Taxonomy" id="182803"/>
    <lineage>
        <taxon>Eukaryota</taxon>
        <taxon>Metazoa</taxon>
        <taxon>Ecdysozoa</taxon>
        <taxon>Arthropoda</taxon>
        <taxon>Chelicerata</taxon>
        <taxon>Arachnida</taxon>
        <taxon>Araneae</taxon>
        <taxon>Araneomorphae</taxon>
        <taxon>Entelegynae</taxon>
        <taxon>Araneoidea</taxon>
        <taxon>Araneidae</taxon>
        <taxon>Araneus</taxon>
    </lineage>
</organism>
<proteinExistence type="predicted"/>